<feature type="transmembrane region" description="Helical" evidence="1">
    <location>
        <begin position="41"/>
        <end position="64"/>
    </location>
</feature>
<gene>
    <name evidence="2" type="ORF">TRSC58_07560</name>
</gene>
<keyword evidence="1" id="KW-0812">Transmembrane</keyword>
<keyword evidence="1" id="KW-0472">Membrane</keyword>
<keyword evidence="1" id="KW-1133">Transmembrane helix</keyword>
<accession>A0A061IV05</accession>
<dbReference type="AlphaFoldDB" id="A0A061IV05"/>
<proteinExistence type="predicted"/>
<dbReference type="VEuPathDB" id="TriTrypDB:TRSC58_07560"/>
<protein>
    <submittedName>
        <fullName evidence="2">Uncharacterized protein</fullName>
    </submittedName>
</protein>
<comment type="caution">
    <text evidence="2">The sequence shown here is derived from an EMBL/GenBank/DDBJ whole genome shotgun (WGS) entry which is preliminary data.</text>
</comment>
<sequence length="93" mass="10491">MGFVAGGTLKKKFQKKKPFLDYQVHPLYGSISPFFFPTPCFYPLFLITLPISLLLSLFCFICLFSPSSHRATVRHSAAVTSEPPRQSTFFLPS</sequence>
<evidence type="ECO:0000256" key="1">
    <source>
        <dbReference type="SAM" id="Phobius"/>
    </source>
</evidence>
<organism evidence="2 3">
    <name type="scientific">Trypanosoma rangeli SC58</name>
    <dbReference type="NCBI Taxonomy" id="429131"/>
    <lineage>
        <taxon>Eukaryota</taxon>
        <taxon>Discoba</taxon>
        <taxon>Euglenozoa</taxon>
        <taxon>Kinetoplastea</taxon>
        <taxon>Metakinetoplastina</taxon>
        <taxon>Trypanosomatida</taxon>
        <taxon>Trypanosomatidae</taxon>
        <taxon>Trypanosoma</taxon>
        <taxon>Herpetosoma</taxon>
    </lineage>
</organism>
<name>A0A061IV05_TRYRA</name>
<keyword evidence="3" id="KW-1185">Reference proteome</keyword>
<reference evidence="2 3" key="1">
    <citation type="submission" date="2013-07" db="EMBL/GenBank/DDBJ databases">
        <authorList>
            <person name="Stoco P.H."/>
            <person name="Wagner G."/>
            <person name="Gerber A."/>
            <person name="Zaha A."/>
            <person name="Thompson C."/>
            <person name="Bartholomeu D.C."/>
            <person name="Luckemeyer D.D."/>
            <person name="Bahia D."/>
            <person name="Loreto E."/>
            <person name="Prestes E.B."/>
            <person name="Lima F.M."/>
            <person name="Rodrigues-Luiz G."/>
            <person name="Vallejo G.A."/>
            <person name="Filho J.F."/>
            <person name="Monteiro K.M."/>
            <person name="Tyler K.M."/>
            <person name="de Almeida L.G."/>
            <person name="Ortiz M.F."/>
            <person name="Siervo M.A."/>
            <person name="de Moraes M.H."/>
            <person name="Cunha O.L."/>
            <person name="Mendonca-Neto R."/>
            <person name="Silva R."/>
            <person name="Teixeira S.M."/>
            <person name="Murta S.M."/>
            <person name="Sincero T.C."/>
            <person name="Mendes T.A."/>
            <person name="Urmenyi T.P."/>
            <person name="Silva V.G."/>
            <person name="da Rocha W.D."/>
            <person name="Andersson B."/>
            <person name="Romanha A.J."/>
            <person name="Steindel M."/>
            <person name="de Vasconcelos A.T."/>
            <person name="Grisard E.C."/>
        </authorList>
    </citation>
    <scope>NUCLEOTIDE SEQUENCE [LARGE SCALE GENOMIC DNA]</scope>
    <source>
        <strain evidence="2 3">SC58</strain>
    </source>
</reference>
<evidence type="ECO:0000313" key="3">
    <source>
        <dbReference type="Proteomes" id="UP000031737"/>
    </source>
</evidence>
<dbReference type="Proteomes" id="UP000031737">
    <property type="component" value="Unassembled WGS sequence"/>
</dbReference>
<dbReference type="EMBL" id="AUPL01008131">
    <property type="protein sequence ID" value="ESL04892.1"/>
    <property type="molecule type" value="Genomic_DNA"/>
</dbReference>
<evidence type="ECO:0000313" key="2">
    <source>
        <dbReference type="EMBL" id="ESL04892.1"/>
    </source>
</evidence>